<dbReference type="AlphaFoldDB" id="A0A4P7D4C7"/>
<feature type="transmembrane region" description="Helical" evidence="1">
    <location>
        <begin position="69"/>
        <end position="89"/>
    </location>
</feature>
<gene>
    <name evidence="3" type="ORF">E1956_30855</name>
</gene>
<accession>A0A4P7D4C7</accession>
<keyword evidence="2" id="KW-0732">Signal</keyword>
<sequence>MKQRTWPRSAAACSLLASLTLAGCSLRGAPSWVLFGAYFPYWLLSSVLGIVGALVAHRAFVATGWVRTVPYQLSVCTSIGIVVGVIVWLSGTGQL</sequence>
<dbReference type="OrthoDB" id="8667195at2"/>
<feature type="transmembrane region" description="Helical" evidence="1">
    <location>
        <begin position="38"/>
        <end position="57"/>
    </location>
</feature>
<dbReference type="EMBL" id="CP038150">
    <property type="protein sequence ID" value="QBR01575.1"/>
    <property type="molecule type" value="Genomic_DNA"/>
</dbReference>
<evidence type="ECO:0000256" key="2">
    <source>
        <dbReference type="SAM" id="SignalP"/>
    </source>
</evidence>
<organism evidence="3 4">
    <name type="scientific">Paraburkholderia pallida</name>
    <dbReference type="NCBI Taxonomy" id="2547399"/>
    <lineage>
        <taxon>Bacteria</taxon>
        <taxon>Pseudomonadati</taxon>
        <taxon>Pseudomonadota</taxon>
        <taxon>Betaproteobacteria</taxon>
        <taxon>Burkholderiales</taxon>
        <taxon>Burkholderiaceae</taxon>
        <taxon>Paraburkholderia</taxon>
    </lineage>
</organism>
<reference evidence="3 4" key="1">
    <citation type="submission" date="2019-03" db="EMBL/GenBank/DDBJ databases">
        <title>Paraburkholderia sp. 7MH5, isolated from subtropical forest soil.</title>
        <authorList>
            <person name="Gao Z.-H."/>
            <person name="Qiu L.-H."/>
        </authorList>
    </citation>
    <scope>NUCLEOTIDE SEQUENCE [LARGE SCALE GENOMIC DNA]</scope>
    <source>
        <strain evidence="3 4">7MH5</strain>
    </source>
</reference>
<protein>
    <submittedName>
        <fullName evidence="3">Uncharacterized protein</fullName>
    </submittedName>
</protein>
<evidence type="ECO:0000313" key="4">
    <source>
        <dbReference type="Proteomes" id="UP000295727"/>
    </source>
</evidence>
<evidence type="ECO:0000313" key="3">
    <source>
        <dbReference type="EMBL" id="QBR01575.1"/>
    </source>
</evidence>
<dbReference type="PROSITE" id="PS51257">
    <property type="entry name" value="PROKAR_LIPOPROTEIN"/>
    <property type="match status" value="1"/>
</dbReference>
<keyword evidence="1" id="KW-0472">Membrane</keyword>
<dbReference type="RefSeq" id="WP_134756374.1">
    <property type="nucleotide sequence ID" value="NZ_CP038150.1"/>
</dbReference>
<keyword evidence="1" id="KW-1133">Transmembrane helix</keyword>
<feature type="chain" id="PRO_5020891078" evidence="2">
    <location>
        <begin position="23"/>
        <end position="95"/>
    </location>
</feature>
<proteinExistence type="predicted"/>
<dbReference type="KEGG" id="ppai:E1956_30855"/>
<evidence type="ECO:0000256" key="1">
    <source>
        <dbReference type="SAM" id="Phobius"/>
    </source>
</evidence>
<dbReference type="Proteomes" id="UP000295727">
    <property type="component" value="Chromosome 3"/>
</dbReference>
<keyword evidence="4" id="KW-1185">Reference proteome</keyword>
<name>A0A4P7D4C7_9BURK</name>
<feature type="signal peptide" evidence="2">
    <location>
        <begin position="1"/>
        <end position="22"/>
    </location>
</feature>
<keyword evidence="1" id="KW-0812">Transmembrane</keyword>